<evidence type="ECO:0000256" key="1">
    <source>
        <dbReference type="ARBA" id="ARBA00023015"/>
    </source>
</evidence>
<evidence type="ECO:0000256" key="2">
    <source>
        <dbReference type="ARBA" id="ARBA00023125"/>
    </source>
</evidence>
<dbReference type="Pfam" id="PF00392">
    <property type="entry name" value="GntR"/>
    <property type="match status" value="1"/>
</dbReference>
<evidence type="ECO:0000259" key="5">
    <source>
        <dbReference type="PROSITE" id="PS50949"/>
    </source>
</evidence>
<proteinExistence type="predicted"/>
<dbReference type="RefSeq" id="WP_094839878.1">
    <property type="nucleotide sequence ID" value="NZ_NEVS01000001.1"/>
</dbReference>
<dbReference type="PRINTS" id="PR00035">
    <property type="entry name" value="HTHGNTR"/>
</dbReference>
<reference evidence="7" key="1">
    <citation type="submission" date="2017-05" db="EMBL/GenBank/DDBJ databases">
        <title>Complete and WGS of Bordetella genogroups.</title>
        <authorList>
            <person name="Spilker T."/>
            <person name="Lipuma J."/>
        </authorList>
    </citation>
    <scope>NUCLEOTIDE SEQUENCE [LARGE SCALE GENOMIC DNA]</scope>
    <source>
        <strain evidence="7">AU8856</strain>
    </source>
</reference>
<keyword evidence="2" id="KW-0238">DNA-binding</keyword>
<dbReference type="EMBL" id="NEVS01000001">
    <property type="protein sequence ID" value="OZI66675.1"/>
    <property type="molecule type" value="Genomic_DNA"/>
</dbReference>
<dbReference type="SUPFAM" id="SSF48008">
    <property type="entry name" value="GntR ligand-binding domain-like"/>
    <property type="match status" value="1"/>
</dbReference>
<dbReference type="PANTHER" id="PTHR43537:SF5">
    <property type="entry name" value="UXU OPERON TRANSCRIPTIONAL REGULATOR"/>
    <property type="match status" value="1"/>
</dbReference>
<dbReference type="AlphaFoldDB" id="A0A261UYD7"/>
<dbReference type="CDD" id="cd07377">
    <property type="entry name" value="WHTH_GntR"/>
    <property type="match status" value="1"/>
</dbReference>
<dbReference type="Gene3D" id="1.10.10.10">
    <property type="entry name" value="Winged helix-like DNA-binding domain superfamily/Winged helix DNA-binding domain"/>
    <property type="match status" value="1"/>
</dbReference>
<keyword evidence="1" id="KW-0805">Transcription regulation</keyword>
<dbReference type="InterPro" id="IPR036390">
    <property type="entry name" value="WH_DNA-bd_sf"/>
</dbReference>
<dbReference type="SMART" id="SM00345">
    <property type="entry name" value="HTH_GNTR"/>
    <property type="match status" value="1"/>
</dbReference>
<dbReference type="GO" id="GO:0003677">
    <property type="term" value="F:DNA binding"/>
    <property type="evidence" value="ECO:0007669"/>
    <property type="project" value="UniProtKB-KW"/>
</dbReference>
<protein>
    <submittedName>
        <fullName evidence="6">GntR family transcriptional regulator</fullName>
    </submittedName>
</protein>
<name>A0A261UYD7_9BORD</name>
<evidence type="ECO:0000256" key="4">
    <source>
        <dbReference type="SAM" id="MobiDB-lite"/>
    </source>
</evidence>
<evidence type="ECO:0000256" key="3">
    <source>
        <dbReference type="ARBA" id="ARBA00023163"/>
    </source>
</evidence>
<dbReference type="InterPro" id="IPR008920">
    <property type="entry name" value="TF_FadR/GntR_C"/>
</dbReference>
<keyword evidence="3" id="KW-0804">Transcription</keyword>
<dbReference type="OrthoDB" id="5296437at2"/>
<organism evidence="6 7">
    <name type="scientific">Bordetella genomosp. 11</name>
    <dbReference type="NCBI Taxonomy" id="1416808"/>
    <lineage>
        <taxon>Bacteria</taxon>
        <taxon>Pseudomonadati</taxon>
        <taxon>Pseudomonadota</taxon>
        <taxon>Betaproteobacteria</taxon>
        <taxon>Burkholderiales</taxon>
        <taxon>Alcaligenaceae</taxon>
        <taxon>Bordetella</taxon>
    </lineage>
</organism>
<keyword evidence="7" id="KW-1185">Reference proteome</keyword>
<dbReference type="PANTHER" id="PTHR43537">
    <property type="entry name" value="TRANSCRIPTIONAL REGULATOR, GNTR FAMILY"/>
    <property type="match status" value="1"/>
</dbReference>
<evidence type="ECO:0000313" key="7">
    <source>
        <dbReference type="Proteomes" id="UP000215767"/>
    </source>
</evidence>
<feature type="domain" description="HTH gntR-type" evidence="5">
    <location>
        <begin position="9"/>
        <end position="77"/>
    </location>
</feature>
<feature type="compositionally biased region" description="Basic residues" evidence="4">
    <location>
        <begin position="237"/>
        <end position="250"/>
    </location>
</feature>
<dbReference type="PROSITE" id="PS50949">
    <property type="entry name" value="HTH_GNTR"/>
    <property type="match status" value="1"/>
</dbReference>
<accession>A0A261UYD7</accession>
<gene>
    <name evidence="6" type="ORF">CAL28_02810</name>
</gene>
<dbReference type="InterPro" id="IPR036388">
    <property type="entry name" value="WH-like_DNA-bd_sf"/>
</dbReference>
<dbReference type="SMART" id="SM00895">
    <property type="entry name" value="FCD"/>
    <property type="match status" value="1"/>
</dbReference>
<dbReference type="Pfam" id="PF07729">
    <property type="entry name" value="FCD"/>
    <property type="match status" value="1"/>
</dbReference>
<dbReference type="InterPro" id="IPR000524">
    <property type="entry name" value="Tscrpt_reg_HTH_GntR"/>
</dbReference>
<dbReference type="Gene3D" id="1.20.120.530">
    <property type="entry name" value="GntR ligand-binding domain-like"/>
    <property type="match status" value="1"/>
</dbReference>
<dbReference type="Proteomes" id="UP000215767">
    <property type="component" value="Unassembled WGS sequence"/>
</dbReference>
<sequence>MPFQAIEPRRLYRQIADQLRALIERGEFPVGTRLPPERDLALKMGVSRPSVREALIALEVEGLVEVRMGSGIYVRPRGDGANSGSVVAESPLDTILARQLIEGELAAQAAQVMKGADIDGLREALDVMREEAASGNIPARGDRLFHVRIAAAAENSVLLRLVGELYDERHNPLAVQLGSHFENADSWEAAIAEHERVVDAIEAGDAGAARAAMRDHMARSHDRFTAHWSPADAAATGRRRPPSRTMHRTT</sequence>
<dbReference type="SUPFAM" id="SSF46785">
    <property type="entry name" value="Winged helix' DNA-binding domain"/>
    <property type="match status" value="1"/>
</dbReference>
<feature type="region of interest" description="Disordered" evidence="4">
    <location>
        <begin position="226"/>
        <end position="250"/>
    </location>
</feature>
<evidence type="ECO:0000313" key="6">
    <source>
        <dbReference type="EMBL" id="OZI66675.1"/>
    </source>
</evidence>
<comment type="caution">
    <text evidence="6">The sequence shown here is derived from an EMBL/GenBank/DDBJ whole genome shotgun (WGS) entry which is preliminary data.</text>
</comment>
<dbReference type="GO" id="GO:0003700">
    <property type="term" value="F:DNA-binding transcription factor activity"/>
    <property type="evidence" value="ECO:0007669"/>
    <property type="project" value="InterPro"/>
</dbReference>
<dbReference type="InterPro" id="IPR011711">
    <property type="entry name" value="GntR_C"/>
</dbReference>